<comment type="caution">
    <text evidence="1">The sequence shown here is derived from an EMBL/GenBank/DDBJ whole genome shotgun (WGS) entry which is preliminary data.</text>
</comment>
<accession>A0ABW1E577</accession>
<evidence type="ECO:0000313" key="1">
    <source>
        <dbReference type="EMBL" id="MFC5855069.1"/>
    </source>
</evidence>
<evidence type="ECO:0000313" key="2">
    <source>
        <dbReference type="Proteomes" id="UP001596180"/>
    </source>
</evidence>
<organism evidence="1 2">
    <name type="scientific">Streptomyces chlorus</name>
    <dbReference type="NCBI Taxonomy" id="887452"/>
    <lineage>
        <taxon>Bacteria</taxon>
        <taxon>Bacillati</taxon>
        <taxon>Actinomycetota</taxon>
        <taxon>Actinomycetes</taxon>
        <taxon>Kitasatosporales</taxon>
        <taxon>Streptomycetaceae</taxon>
        <taxon>Streptomyces</taxon>
    </lineage>
</organism>
<protein>
    <submittedName>
        <fullName evidence="1">Uncharacterized protein</fullName>
    </submittedName>
</protein>
<dbReference type="RefSeq" id="WP_381367416.1">
    <property type="nucleotide sequence ID" value="NZ_JBHSOA010000061.1"/>
</dbReference>
<dbReference type="Proteomes" id="UP001596180">
    <property type="component" value="Unassembled WGS sequence"/>
</dbReference>
<gene>
    <name evidence="1" type="ORF">ACFPZI_25780</name>
</gene>
<dbReference type="EMBL" id="JBHSOA010000061">
    <property type="protein sequence ID" value="MFC5855069.1"/>
    <property type="molecule type" value="Genomic_DNA"/>
</dbReference>
<proteinExistence type="predicted"/>
<name>A0ABW1E577_9ACTN</name>
<keyword evidence="2" id="KW-1185">Reference proteome</keyword>
<sequence>MPEQFQIEPMGEHDYLVRVRYSGGVIESRFQASPAVVDELDAAEADEQRVIEETALYLAERQPVIDLPPMVDLDDVAAAYGDHYINEMTRRLKDS</sequence>
<reference evidence="2" key="1">
    <citation type="journal article" date="2019" name="Int. J. Syst. Evol. Microbiol.">
        <title>The Global Catalogue of Microorganisms (GCM) 10K type strain sequencing project: providing services to taxonomists for standard genome sequencing and annotation.</title>
        <authorList>
            <consortium name="The Broad Institute Genomics Platform"/>
            <consortium name="The Broad Institute Genome Sequencing Center for Infectious Disease"/>
            <person name="Wu L."/>
            <person name="Ma J."/>
        </authorList>
    </citation>
    <scope>NUCLEOTIDE SEQUENCE [LARGE SCALE GENOMIC DNA]</scope>
    <source>
        <strain evidence="2">JCM 10411</strain>
    </source>
</reference>